<dbReference type="CDD" id="cd11386">
    <property type="entry name" value="MCP_signal"/>
    <property type="match status" value="1"/>
</dbReference>
<dbReference type="InterPro" id="IPR024478">
    <property type="entry name" value="HlyB_4HB_MCP"/>
</dbReference>
<dbReference type="RefSeq" id="WP_073024538.1">
    <property type="nucleotide sequence ID" value="NZ_FQZS01000005.1"/>
</dbReference>
<dbReference type="STRING" id="1122184.SAMN02745176_00667"/>
<feature type="transmembrane region" description="Helical" evidence="5">
    <location>
        <begin position="197"/>
        <end position="219"/>
    </location>
</feature>
<dbReference type="GO" id="GO:0006935">
    <property type="term" value="P:chemotaxis"/>
    <property type="evidence" value="ECO:0007669"/>
    <property type="project" value="InterPro"/>
</dbReference>
<keyword evidence="5" id="KW-1133">Transmembrane helix</keyword>
<feature type="coiled-coil region" evidence="4">
    <location>
        <begin position="308"/>
        <end position="342"/>
    </location>
</feature>
<dbReference type="EMBL" id="FQZS01000005">
    <property type="protein sequence ID" value="SHI57667.1"/>
    <property type="molecule type" value="Genomic_DNA"/>
</dbReference>
<evidence type="ECO:0000256" key="2">
    <source>
        <dbReference type="ARBA" id="ARBA00029447"/>
    </source>
</evidence>
<dbReference type="PANTHER" id="PTHR32089">
    <property type="entry name" value="METHYL-ACCEPTING CHEMOTAXIS PROTEIN MCPB"/>
    <property type="match status" value="1"/>
</dbReference>
<feature type="domain" description="Methyl-accepting transducer" evidence="6">
    <location>
        <begin position="293"/>
        <end position="543"/>
    </location>
</feature>
<dbReference type="GO" id="GO:0004888">
    <property type="term" value="F:transmembrane signaling receptor activity"/>
    <property type="evidence" value="ECO:0007669"/>
    <property type="project" value="InterPro"/>
</dbReference>
<evidence type="ECO:0000313" key="9">
    <source>
        <dbReference type="Proteomes" id="UP000184442"/>
    </source>
</evidence>
<dbReference type="Pfam" id="PF12729">
    <property type="entry name" value="4HB_MCP_1"/>
    <property type="match status" value="1"/>
</dbReference>
<dbReference type="InterPro" id="IPR004089">
    <property type="entry name" value="MCPsignal_dom"/>
</dbReference>
<sequence>MKLPKSLRIRTKLISGFLVVAFIVALVGVIGYGATNKMYKIQEDFTERRLPSVQSLLIVSEAQTSINNSVNSILLNAINGKDYKEHLNNIDNAFSKIESEWKAYNEMSATADEKKLRDDFNLFWNAWKNNINDFVELAKQHNESNSEEIKTMMLIKNLSGNDKYYANSKAQLEKLVALNVEYANNEKADAKVMYTSISVFLAAAIIIGFLLALTLGLFLSSSISKPIVESVSIANEIAKGNLKLNIKKQQSTREIGQMFMSISQMVDGLKELVEKISMTSKALTSSSHQLATTSEEASTISANIATTVNQLSEGSAELAQEMQNISNNINDASNEIENMSINVTKAVEGSRKVLEASSNGLVVSENAVHKIKSIQETSMETFNVIDMLGEESKKINDIVDVIRNISEQTNLLALNAAIEAARAGEYGRGFAVVADEVRKLAEQSNGYAQQIAEVVENIYKEIEIAVNNMKESTREVDEGVVIVSEAGDAFRMIVGEIESIVSQIENIDKLIQAVANRSKDIAKSINSTAAISEEAAASTEEISASTQEQTAAIQEVAASSQELERMAEELNSAVSRFIL</sequence>
<dbReference type="PANTHER" id="PTHR32089:SF112">
    <property type="entry name" value="LYSOZYME-LIKE PROTEIN-RELATED"/>
    <property type="match status" value="1"/>
</dbReference>
<dbReference type="Proteomes" id="UP000184442">
    <property type="component" value="Unassembled WGS sequence"/>
</dbReference>
<keyword evidence="4" id="KW-0175">Coiled coil</keyword>
<keyword evidence="5" id="KW-0812">Transmembrane</keyword>
<reference evidence="8 9" key="1">
    <citation type="submission" date="2016-11" db="EMBL/GenBank/DDBJ databases">
        <authorList>
            <person name="Jaros S."/>
            <person name="Januszkiewicz K."/>
            <person name="Wedrychowicz H."/>
        </authorList>
    </citation>
    <scope>NUCLEOTIDE SEQUENCE [LARGE SCALE GENOMIC DNA]</scope>
    <source>
        <strain evidence="8 9">DSM 19022</strain>
    </source>
</reference>
<dbReference type="AlphaFoldDB" id="A0A1M6C9G8"/>
<evidence type="ECO:0000313" key="8">
    <source>
        <dbReference type="EMBL" id="SHI57667.1"/>
    </source>
</evidence>
<keyword evidence="9" id="KW-1185">Reference proteome</keyword>
<dbReference type="PROSITE" id="PS50885">
    <property type="entry name" value="HAMP"/>
    <property type="match status" value="1"/>
</dbReference>
<evidence type="ECO:0000259" key="6">
    <source>
        <dbReference type="PROSITE" id="PS50111"/>
    </source>
</evidence>
<name>A0A1M6C9G8_9FIRM</name>
<dbReference type="OrthoDB" id="9814363at2"/>
<organism evidence="8 9">
    <name type="scientific">Lutispora thermophila DSM 19022</name>
    <dbReference type="NCBI Taxonomy" id="1122184"/>
    <lineage>
        <taxon>Bacteria</taxon>
        <taxon>Bacillati</taxon>
        <taxon>Bacillota</taxon>
        <taxon>Clostridia</taxon>
        <taxon>Lutisporales</taxon>
        <taxon>Lutisporaceae</taxon>
        <taxon>Lutispora</taxon>
    </lineage>
</organism>
<dbReference type="Pfam" id="PF00015">
    <property type="entry name" value="MCPsignal"/>
    <property type="match status" value="1"/>
</dbReference>
<dbReference type="GO" id="GO:0016020">
    <property type="term" value="C:membrane"/>
    <property type="evidence" value="ECO:0007669"/>
    <property type="project" value="InterPro"/>
</dbReference>
<gene>
    <name evidence="8" type="ORF">SAMN02745176_00667</name>
</gene>
<dbReference type="Gene3D" id="1.10.287.950">
    <property type="entry name" value="Methyl-accepting chemotaxis protein"/>
    <property type="match status" value="1"/>
</dbReference>
<dbReference type="InterPro" id="IPR004090">
    <property type="entry name" value="Chemotax_Me-accpt_rcpt"/>
</dbReference>
<dbReference type="PRINTS" id="PR00260">
    <property type="entry name" value="CHEMTRNSDUCR"/>
</dbReference>
<dbReference type="SUPFAM" id="SSF58104">
    <property type="entry name" value="Methyl-accepting chemotaxis protein (MCP) signaling domain"/>
    <property type="match status" value="1"/>
</dbReference>
<evidence type="ECO:0000256" key="3">
    <source>
        <dbReference type="PROSITE-ProRule" id="PRU00284"/>
    </source>
</evidence>
<keyword evidence="5" id="KW-0472">Membrane</keyword>
<feature type="transmembrane region" description="Helical" evidence="5">
    <location>
        <begin position="13"/>
        <end position="34"/>
    </location>
</feature>
<dbReference type="PROSITE" id="PS50111">
    <property type="entry name" value="CHEMOTAXIS_TRANSDUC_2"/>
    <property type="match status" value="1"/>
</dbReference>
<dbReference type="GO" id="GO:0007165">
    <property type="term" value="P:signal transduction"/>
    <property type="evidence" value="ECO:0007669"/>
    <property type="project" value="UniProtKB-KW"/>
</dbReference>
<protein>
    <submittedName>
        <fullName evidence="8">Methyl-accepting chemotaxis protein</fullName>
    </submittedName>
</protein>
<comment type="similarity">
    <text evidence="2">Belongs to the methyl-accepting chemotaxis (MCP) protein family.</text>
</comment>
<dbReference type="InterPro" id="IPR003660">
    <property type="entry name" value="HAMP_dom"/>
</dbReference>
<evidence type="ECO:0000256" key="1">
    <source>
        <dbReference type="ARBA" id="ARBA00023224"/>
    </source>
</evidence>
<evidence type="ECO:0000256" key="4">
    <source>
        <dbReference type="SAM" id="Coils"/>
    </source>
</evidence>
<evidence type="ECO:0000259" key="7">
    <source>
        <dbReference type="PROSITE" id="PS50885"/>
    </source>
</evidence>
<dbReference type="Gene3D" id="6.10.340.10">
    <property type="match status" value="1"/>
</dbReference>
<keyword evidence="1 3" id="KW-0807">Transducer</keyword>
<dbReference type="SMART" id="SM00283">
    <property type="entry name" value="MA"/>
    <property type="match status" value="1"/>
</dbReference>
<proteinExistence type="inferred from homology"/>
<accession>A0A1M6C9G8</accession>
<evidence type="ECO:0000256" key="5">
    <source>
        <dbReference type="SAM" id="Phobius"/>
    </source>
</evidence>
<feature type="domain" description="HAMP" evidence="7">
    <location>
        <begin position="221"/>
        <end position="274"/>
    </location>
</feature>
<dbReference type="SMART" id="SM00304">
    <property type="entry name" value="HAMP"/>
    <property type="match status" value="1"/>
</dbReference>